<dbReference type="RefSeq" id="WP_165767186.1">
    <property type="nucleotide sequence ID" value="NZ_CBCSCN010000008.1"/>
</dbReference>
<dbReference type="Gene3D" id="1.20.1270.180">
    <property type="match status" value="1"/>
</dbReference>
<protein>
    <recommendedName>
        <fullName evidence="1">Lysozyme inhibitor LprI-like N-terminal domain-containing protein</fullName>
    </recommendedName>
</protein>
<reference evidence="2 3" key="1">
    <citation type="submission" date="2017-03" db="EMBL/GenBank/DDBJ databases">
        <authorList>
            <person name="Afonso C.L."/>
            <person name="Miller P.J."/>
            <person name="Scott M.A."/>
            <person name="Spackman E."/>
            <person name="Goraichik I."/>
            <person name="Dimitrov K.M."/>
            <person name="Suarez D.L."/>
            <person name="Swayne D.E."/>
        </authorList>
    </citation>
    <scope>NUCLEOTIDE SEQUENCE [LARGE SCALE GENOMIC DNA]</scope>
    <source>
        <strain evidence="2">SB41UT1</strain>
    </source>
</reference>
<dbReference type="InterPro" id="IPR009739">
    <property type="entry name" value="LprI-like_N"/>
</dbReference>
<keyword evidence="3" id="KW-1185">Reference proteome</keyword>
<dbReference type="Pfam" id="PF07007">
    <property type="entry name" value="LprI"/>
    <property type="match status" value="1"/>
</dbReference>
<dbReference type="EMBL" id="FWPT01000003">
    <property type="protein sequence ID" value="SMA43080.1"/>
    <property type="molecule type" value="Genomic_DNA"/>
</dbReference>
<evidence type="ECO:0000259" key="1">
    <source>
        <dbReference type="Pfam" id="PF07007"/>
    </source>
</evidence>
<dbReference type="AlphaFoldDB" id="A0A1X7AIE8"/>
<evidence type="ECO:0000313" key="3">
    <source>
        <dbReference type="Proteomes" id="UP000196573"/>
    </source>
</evidence>
<dbReference type="Proteomes" id="UP000196573">
    <property type="component" value="Unassembled WGS sequence"/>
</dbReference>
<feature type="domain" description="Lysozyme inhibitor LprI-like N-terminal" evidence="1">
    <location>
        <begin position="37"/>
        <end position="122"/>
    </location>
</feature>
<name>A0A1X7AIE8_9GAMM</name>
<gene>
    <name evidence="2" type="ORF">EHSB41UT_01551</name>
</gene>
<evidence type="ECO:0000313" key="2">
    <source>
        <dbReference type="EMBL" id="SMA43080.1"/>
    </source>
</evidence>
<accession>A0A1X7AIE8</accession>
<proteinExistence type="predicted"/>
<organism evidence="2 3">
    <name type="scientific">Parendozoicomonas haliclonae</name>
    <dbReference type="NCBI Taxonomy" id="1960125"/>
    <lineage>
        <taxon>Bacteria</taxon>
        <taxon>Pseudomonadati</taxon>
        <taxon>Pseudomonadota</taxon>
        <taxon>Gammaproteobacteria</taxon>
        <taxon>Oceanospirillales</taxon>
        <taxon>Endozoicomonadaceae</taxon>
        <taxon>Parendozoicomonas</taxon>
    </lineage>
</organism>
<sequence length="466" mass="51593">MVRLIKQAPCYLGRLLLALSFVVPLVQGSENSESALIGSIGERLRNSDEQLNNVYSTLKDLSESTQHAALRKDQRDWLKRRNTYCQLDSALMQRSDWQKQLASDYGKALCVIEFTDERIKVLSDRIPAVSVSVPAKPKLKTWGDRLNPGGEAPLDSFKAFYFESTKPDRPAQEAEVGKIALNFPYDKGFGIPSETFAAYWVGRVAFDRDTAQTLELSLSWAKVRLIINKAVVYEGGSDQSIPFTFTAGEHLIEIEYINNWHTTEFSFTRQALVQKHDIKDIGRVLKGLNAGDASILYAALYESKSADLTTTVSVINHQKPVVLLLSSYGPVSWHIVNPGKADIRAVIFGSHAKGSTVTGDLDGDVPLLALKTRVGNYRIVPSCSCMNGRFHCEGRSGLDDLAGIERDTGLTVFGGTFGTYSASFLTLPTMLFDTETRQELQRRLDTVEAQRKACTKPGFDDVFGEG</sequence>